<organism evidence="1 2">
    <name type="scientific">Bradyrhizobium hipponense</name>
    <dbReference type="NCBI Taxonomy" id="2605638"/>
    <lineage>
        <taxon>Bacteria</taxon>
        <taxon>Pseudomonadati</taxon>
        <taxon>Pseudomonadota</taxon>
        <taxon>Alphaproteobacteria</taxon>
        <taxon>Hyphomicrobiales</taxon>
        <taxon>Nitrobacteraceae</taxon>
        <taxon>Bradyrhizobium</taxon>
    </lineage>
</organism>
<evidence type="ECO:0000313" key="1">
    <source>
        <dbReference type="EMBL" id="TYO68445.1"/>
    </source>
</evidence>
<dbReference type="AlphaFoldDB" id="A0A5S4YXV5"/>
<dbReference type="EMBL" id="VSTH01000007">
    <property type="protein sequence ID" value="TYO68445.1"/>
    <property type="molecule type" value="Genomic_DNA"/>
</dbReference>
<reference evidence="1 2" key="1">
    <citation type="submission" date="2019-08" db="EMBL/GenBank/DDBJ databases">
        <title>Bradyrhizobium hipponensis sp. nov., a rhizobium isolated from a Lupinus angustifolius root nodule in Tunisia.</title>
        <authorList>
            <person name="Off K."/>
            <person name="Rejili M."/>
            <person name="Mars M."/>
            <person name="Brachmann A."/>
            <person name="Marin M."/>
        </authorList>
    </citation>
    <scope>NUCLEOTIDE SEQUENCE [LARGE SCALE GENOMIC DNA]</scope>
    <source>
        <strain evidence="2">aSej3</strain>
    </source>
</reference>
<dbReference type="Proteomes" id="UP000324797">
    <property type="component" value="Unassembled WGS sequence"/>
</dbReference>
<name>A0A5S4YXV5_9BRAD</name>
<proteinExistence type="predicted"/>
<gene>
    <name evidence="1" type="ORF">FXV83_01110</name>
</gene>
<sequence>MVGPHFGGARFAGTPFAARAAFVPGQRFAFHPGFHHRFFHRRFHRFAFFGAPFVYAAYNYDYCWRRVWTRYGLQWVNVCYDYGY</sequence>
<comment type="caution">
    <text evidence="1">The sequence shown here is derived from an EMBL/GenBank/DDBJ whole genome shotgun (WGS) entry which is preliminary data.</text>
</comment>
<accession>A0A5S4YXV5</accession>
<protein>
    <submittedName>
        <fullName evidence="1">Uncharacterized protein</fullName>
    </submittedName>
</protein>
<evidence type="ECO:0000313" key="2">
    <source>
        <dbReference type="Proteomes" id="UP000324797"/>
    </source>
</evidence>
<keyword evidence="2" id="KW-1185">Reference proteome</keyword>